<keyword evidence="1" id="KW-0812">Transmembrane</keyword>
<dbReference type="AlphaFoldDB" id="A0A8W8LD94"/>
<protein>
    <submittedName>
        <fullName evidence="2">Uncharacterized protein</fullName>
    </submittedName>
</protein>
<organism evidence="2 3">
    <name type="scientific">Magallana gigas</name>
    <name type="common">Pacific oyster</name>
    <name type="synonym">Crassostrea gigas</name>
    <dbReference type="NCBI Taxonomy" id="29159"/>
    <lineage>
        <taxon>Eukaryota</taxon>
        <taxon>Metazoa</taxon>
        <taxon>Spiralia</taxon>
        <taxon>Lophotrochozoa</taxon>
        <taxon>Mollusca</taxon>
        <taxon>Bivalvia</taxon>
        <taxon>Autobranchia</taxon>
        <taxon>Pteriomorphia</taxon>
        <taxon>Ostreida</taxon>
        <taxon>Ostreoidea</taxon>
        <taxon>Ostreidae</taxon>
        <taxon>Magallana</taxon>
    </lineage>
</organism>
<name>A0A8W8LD94_MAGGI</name>
<dbReference type="EnsemblMetazoa" id="G27541.1">
    <property type="protein sequence ID" value="G27541.1:cds"/>
    <property type="gene ID" value="G27541"/>
</dbReference>
<reference evidence="2" key="1">
    <citation type="submission" date="2022-08" db="UniProtKB">
        <authorList>
            <consortium name="EnsemblMetazoa"/>
        </authorList>
    </citation>
    <scope>IDENTIFICATION</scope>
    <source>
        <strain evidence="2">05x7-T-G4-1.051#20</strain>
    </source>
</reference>
<dbReference type="Proteomes" id="UP000005408">
    <property type="component" value="Unassembled WGS sequence"/>
</dbReference>
<accession>A0A8W8LD94</accession>
<sequence length="223" mass="24806">MYPMSDLVETGTYRESWNNVNITECAINSFSKFFCFATTYYPETRICNAECTNVLNVPENVTLINSVINSTILLRSYNRVIINNDVTNLPPITDPDQFPCVYETSSKIESTPLSSSMSTSVYTTGPVVSHCLCICTTVSNITKEGLQQKISQIKKSLTVNKTSLSSSLRRKTSAPDERQSSAGMGVVGMFIIIGTLFALIASDLFYAGFIIIRYITNNCFKWQ</sequence>
<evidence type="ECO:0000313" key="3">
    <source>
        <dbReference type="Proteomes" id="UP000005408"/>
    </source>
</evidence>
<feature type="transmembrane region" description="Helical" evidence="1">
    <location>
        <begin position="182"/>
        <end position="215"/>
    </location>
</feature>
<keyword evidence="3" id="KW-1185">Reference proteome</keyword>
<keyword evidence="1" id="KW-1133">Transmembrane helix</keyword>
<evidence type="ECO:0000313" key="2">
    <source>
        <dbReference type="EnsemblMetazoa" id="G27541.1:cds"/>
    </source>
</evidence>
<keyword evidence="1" id="KW-0472">Membrane</keyword>
<proteinExistence type="predicted"/>
<evidence type="ECO:0000256" key="1">
    <source>
        <dbReference type="SAM" id="Phobius"/>
    </source>
</evidence>